<feature type="domain" description="HAMP" evidence="2">
    <location>
        <begin position="233"/>
        <end position="286"/>
    </location>
</feature>
<dbReference type="Pfam" id="PF00672">
    <property type="entry name" value="HAMP"/>
    <property type="match status" value="1"/>
</dbReference>
<sequence>MRLLLKFNLIFLLVFVAGVLGAGKVSHDMLQSNAKQEVLDHARLTMEKATAIRAYTQEQIRPLLETQMKYTFLPQTVPAYSATEVLATLAKTFPDYTYKEATLNPTNPRDRAVDWEADIVNRFRNQANQKEFVGERESGTGRTLYIARPLRITNPACLACHSTVEAAPRTLIDKYGPANGFGWQMNEVIGAQVVSVPMSVPLARAEQAFRVFMASLIGIFVAIGIVLNLMLYLLVIRPVTALSKLANRVSLGEQDVPPFATRRRDEIGKLAQAFERMRHSLDQAMKMLDA</sequence>
<dbReference type="AlphaFoldDB" id="A0A127JX73"/>
<evidence type="ECO:0000259" key="2">
    <source>
        <dbReference type="PROSITE" id="PS50885"/>
    </source>
</evidence>
<gene>
    <name evidence="3" type="ORF">UC35_06770</name>
</gene>
<dbReference type="Proteomes" id="UP000070433">
    <property type="component" value="Chromosome"/>
</dbReference>
<dbReference type="Pfam" id="PF11845">
    <property type="entry name" value="Tll0287-like"/>
    <property type="match status" value="1"/>
</dbReference>
<dbReference type="SUPFAM" id="SSF158472">
    <property type="entry name" value="HAMP domain-like"/>
    <property type="match status" value="1"/>
</dbReference>
<organism evidence="3 4">
    <name type="scientific">Ramlibacter tataouinensis</name>
    <dbReference type="NCBI Taxonomy" id="94132"/>
    <lineage>
        <taxon>Bacteria</taxon>
        <taxon>Pseudomonadati</taxon>
        <taxon>Pseudomonadota</taxon>
        <taxon>Betaproteobacteria</taxon>
        <taxon>Burkholderiales</taxon>
        <taxon>Comamonadaceae</taxon>
        <taxon>Ramlibacter</taxon>
    </lineage>
</organism>
<dbReference type="PROSITE" id="PS50885">
    <property type="entry name" value="HAMP"/>
    <property type="match status" value="1"/>
</dbReference>
<dbReference type="EMBL" id="CP010951">
    <property type="protein sequence ID" value="AMO22642.1"/>
    <property type="molecule type" value="Genomic_DNA"/>
</dbReference>
<keyword evidence="4" id="KW-1185">Reference proteome</keyword>
<dbReference type="InterPro" id="IPR003660">
    <property type="entry name" value="HAMP_dom"/>
</dbReference>
<proteinExistence type="predicted"/>
<dbReference type="InterPro" id="IPR021796">
    <property type="entry name" value="Tll0287-like_dom"/>
</dbReference>
<dbReference type="CDD" id="cd06225">
    <property type="entry name" value="HAMP"/>
    <property type="match status" value="1"/>
</dbReference>
<dbReference type="OrthoDB" id="114218at2"/>
<evidence type="ECO:0000313" key="3">
    <source>
        <dbReference type="EMBL" id="AMO22642.1"/>
    </source>
</evidence>
<name>A0A127JX73_9BURK</name>
<keyword evidence="1" id="KW-0472">Membrane</keyword>
<evidence type="ECO:0000313" key="4">
    <source>
        <dbReference type="Proteomes" id="UP000070433"/>
    </source>
</evidence>
<dbReference type="Gene3D" id="6.10.340.10">
    <property type="match status" value="1"/>
</dbReference>
<keyword evidence="1" id="KW-1133">Transmembrane helix</keyword>
<dbReference type="SMART" id="SM00304">
    <property type="entry name" value="HAMP"/>
    <property type="match status" value="1"/>
</dbReference>
<protein>
    <submittedName>
        <fullName evidence="3">Signal protein</fullName>
    </submittedName>
</protein>
<reference evidence="3 4" key="1">
    <citation type="journal article" date="2014" name="Int. J. Syst. Evol. Microbiol.">
        <title>Ramlibacter solisilvae sp. nov., isolated from forest soil, and emended description of the genus Ramlibacter.</title>
        <authorList>
            <person name="Lee H.J."/>
            <person name="Lee S.H."/>
            <person name="Lee S.S."/>
            <person name="Lee J.S."/>
            <person name="Kim Y."/>
            <person name="Kim S.C."/>
            <person name="Jeon C.O."/>
        </authorList>
    </citation>
    <scope>NUCLEOTIDE SEQUENCE [LARGE SCALE GENOMIC DNA]</scope>
    <source>
        <strain evidence="3 4">5-10</strain>
    </source>
</reference>
<dbReference type="RefSeq" id="WP_061497431.1">
    <property type="nucleotide sequence ID" value="NZ_CP010951.1"/>
</dbReference>
<dbReference type="GO" id="GO:0016020">
    <property type="term" value="C:membrane"/>
    <property type="evidence" value="ECO:0007669"/>
    <property type="project" value="InterPro"/>
</dbReference>
<keyword evidence="1" id="KW-0812">Transmembrane</keyword>
<feature type="transmembrane region" description="Helical" evidence="1">
    <location>
        <begin position="211"/>
        <end position="235"/>
    </location>
</feature>
<dbReference type="PATRIC" id="fig|94132.3.peg.1378"/>
<dbReference type="GO" id="GO:0007165">
    <property type="term" value="P:signal transduction"/>
    <property type="evidence" value="ECO:0007669"/>
    <property type="project" value="InterPro"/>
</dbReference>
<accession>A0A127JX73</accession>
<evidence type="ECO:0000256" key="1">
    <source>
        <dbReference type="SAM" id="Phobius"/>
    </source>
</evidence>